<dbReference type="SUPFAM" id="SSF160719">
    <property type="entry name" value="gpW/gp25-like"/>
    <property type="match status" value="1"/>
</dbReference>
<evidence type="ECO:0000313" key="2">
    <source>
        <dbReference type="Proteomes" id="UP000003178"/>
    </source>
</evidence>
<sequence>MADNNFFPFIGTESDYIPETNNELPLYREFAWDFAKDDFIKDNSGDFKIVEGKEALQVWIYHALHTNRYEHEIFSWDYGTELITLVGQRFTKGLTESEAFRYIKEALLVNEYLLSVKKNSIVFDGDVLHIDITVKTVYGEVRLVV</sequence>
<organism evidence="1 2">
    <name type="scientific">Peptacetobacter hiranonis (strain DSM 13275 / JCM 10541 / KCTC 15199 / TO-931)</name>
    <name type="common">Clostridium hiranonis</name>
    <dbReference type="NCBI Taxonomy" id="500633"/>
    <lineage>
        <taxon>Bacteria</taxon>
        <taxon>Bacillati</taxon>
        <taxon>Bacillota</taxon>
        <taxon>Clostridia</taxon>
        <taxon>Peptostreptococcales</taxon>
        <taxon>Peptostreptococcaceae</taxon>
        <taxon>Peptacetobacter</taxon>
    </lineage>
</organism>
<dbReference type="Gene3D" id="3.10.450.40">
    <property type="match status" value="1"/>
</dbReference>
<evidence type="ECO:0000313" key="1">
    <source>
        <dbReference type="EMBL" id="EEA84838.1"/>
    </source>
</evidence>
<dbReference type="AlphaFoldDB" id="B6G010"/>
<dbReference type="InterPro" id="IPR020288">
    <property type="entry name" value="Sheath_initiator"/>
</dbReference>
<gene>
    <name evidence="1" type="ORF">CLOHIR_01464</name>
</gene>
<dbReference type="EMBL" id="ABWP01000060">
    <property type="protein sequence ID" value="EEA84838.1"/>
    <property type="molecule type" value="Genomic_DNA"/>
</dbReference>
<dbReference type="HOGENOM" id="CLU_141574_2_1_9"/>
<proteinExistence type="predicted"/>
<dbReference type="Proteomes" id="UP000003178">
    <property type="component" value="Unassembled WGS sequence"/>
</dbReference>
<dbReference type="RefSeq" id="WP_006440385.1">
    <property type="nucleotide sequence ID" value="NZ_DS995356.1"/>
</dbReference>
<dbReference type="Pfam" id="PF10934">
    <property type="entry name" value="Sheath_initiator"/>
    <property type="match status" value="1"/>
</dbReference>
<dbReference type="OrthoDB" id="89089at2"/>
<protein>
    <submittedName>
        <fullName evidence="1">Phage protein XkdS</fullName>
    </submittedName>
</protein>
<dbReference type="STRING" id="500633.CLOHIR_01464"/>
<keyword evidence="2" id="KW-1185">Reference proteome</keyword>
<comment type="caution">
    <text evidence="1">The sequence shown here is derived from an EMBL/GenBank/DDBJ whole genome shotgun (WGS) entry which is preliminary data.</text>
</comment>
<dbReference type="eggNOG" id="ENOG5032YPQ">
    <property type="taxonomic scope" value="Bacteria"/>
</dbReference>
<name>B6G010_PEPHT</name>
<reference evidence="1 2" key="2">
    <citation type="submission" date="2008-10" db="EMBL/GenBank/DDBJ databases">
        <title>Draft genome sequence of Clostridium hiranonis (DSM 13275).</title>
        <authorList>
            <person name="Sudarsanam P."/>
            <person name="Ley R."/>
            <person name="Guruge J."/>
            <person name="Turnbaugh P.J."/>
            <person name="Mahowald M."/>
            <person name="Liep D."/>
            <person name="Gordon J."/>
        </authorList>
    </citation>
    <scope>NUCLEOTIDE SEQUENCE [LARGE SCALE GENOMIC DNA]</scope>
    <source>
        <strain evidence="1 2">DSM 13275</strain>
    </source>
</reference>
<reference evidence="1 2" key="1">
    <citation type="submission" date="2008-09" db="EMBL/GenBank/DDBJ databases">
        <authorList>
            <person name="Fulton L."/>
            <person name="Clifton S."/>
            <person name="Fulton B."/>
            <person name="Xu J."/>
            <person name="Minx P."/>
            <person name="Pepin K.H."/>
            <person name="Johnson M."/>
            <person name="Thiruvilangam P."/>
            <person name="Bhonagiri V."/>
            <person name="Nash W.E."/>
            <person name="Mardis E.R."/>
            <person name="Wilson R.K."/>
        </authorList>
    </citation>
    <scope>NUCLEOTIDE SEQUENCE [LARGE SCALE GENOMIC DNA]</scope>
    <source>
        <strain evidence="1 2">DSM 13275</strain>
    </source>
</reference>
<accession>B6G010</accession>